<evidence type="ECO:0000256" key="9">
    <source>
        <dbReference type="ARBA" id="ARBA00023273"/>
    </source>
</evidence>
<feature type="domain" description="G8" evidence="11">
    <location>
        <begin position="2157"/>
        <end position="2278"/>
    </location>
</feature>
<accession>A0ABD3XKJ6</accession>
<dbReference type="Pfam" id="PF24606">
    <property type="entry name" value="CEMIP_beta-hel"/>
    <property type="match status" value="2"/>
</dbReference>
<sequence length="4469" mass="485668">MNKYQSCVSVTAQYLSREIRYCWVCEPIVNRVEPHYGSLNGETKLTIYGSGFADDEDSIFHPGNSDNGNGNKYGHYKSNPDKKVFLVSNTAEYECTVPTDGTLENQIMCYTPKGMRKDVYHLEVTINGVPVKDSNYCYGNKYSWNCQYSLSDAYTPLIRYIQPTSGPPGTILKIYGEIFTDKYGSDVDRSTNGREEKILRVYAGPQLCTLRDNDKDTDTLYGIQLSGTTGYLKCKMGGTSVGYMNASFIIDPPFGRSLPESATLKIFNDDNIAMFQAYTESTSINPTSGSTDGGQLLTIYGKYFDEHPPYTKARAYVGETECNVKTVKDTYLTCELAAKPSNQGSEFTGGRGLKLEYWTATQKNFNTLEQIWNLSTGAADYHSGIADDAHFEDPNYNNFVSRLSGYFIPPHDGQYQFLLKCVGQAILYFSSTGPSSGKVRIASVPGEQSSPRFTLTKGKSYYLDILHLDTGSYASAQVAAKFFNTSLTRAYSGNVEQERQRFRITSLVSDEIQSIDLRNYTRMTETMEVQDVEIVENTKGSFNNVRIRLGLFGVFTRPIAPKTASSKDVMTALNDLPWLDVTEIFTVESTISPNGVKYRITFNSSRGDFDDIEVRTVAGTPNVTVNVTEVTKGISDMFTISLAMEGIPSGIFASNATTDQVKAALAPMFGARCPKALTAPDKVKVAENFESGTGSANGEWVKNEAFCGKYSIKNPTVIYAKRDNQITADVKRTLYKWLCFAYKGRLRNWVKMTYNFTDANGELVGPITNAFQYQFAEDSTRWHYECLSMFSWLKEKHGDYSFSLERVMVDRDSDIFIDMLTISVKEVTTDYDEINLQRLEPATANGAIIDIVKVTDSTPGVYEIDLKTFECGSGFGLFTLINSQASVISRVIAATPPVTGTISVTFNGKTKSGINITLDAEKMKKQLESLPKIGSLNVEKIGDCNTFDFIITFNSLPGSQEQLQVDSSQLRGMNQSLVVTTDLDGGAWYDPIPGDMLRTPHTCPQALVYINDIPNKCTGNCSFQWSSDDTPTVTAVNPNTGAHGTVITITGTGFDGTTASNNHVLIGDIECTITIATSTSITCIVGNGHMGRHKVVVITSGKGRAHHPIGGDVAFDYTAGINSTSPTTGNLGGGTTLILSGYGFDEDAVVKVGTNACIITSINSTQIVCLTPASTIAQPVSVTVSQNGKTLTSPNSFTYSSSQTTTITSVTPTTLGVQNGTIQISGTGFRSFSNGSAVLFIGDVVVSIMTYNNTHVIASYWGLSPGSQYIKLNVGGNGFVVNSNGALPTVNVRLDVTNVYPTIGSLMGGTKITVTGSGFGMDFSDVEITIGDHGCDVKLINSTRVICQIQDTATVHQVTNQGTDPDFGEGYAFKPDFLEVKTGDIVRWTWSTPTFVNGITHSVHQIVNAGATVNMDKGFGSPIQSKNGGYQFSFTLPGTYYYWSGYVDPSQAISYRGIIVVANKTSYVGEVAVKVAGKTAMYKKASGVSNPVDSSSCAPDNTQISGCTDILPNGNNSSKFWFAFYTCSTPMIRSLSHNNGTTETTITIQGSGFASTNCQNEVSFGLDVCTATESSVDLIRCRMNALGKPKVAVLQGVNLCVGNRGYALVMINNSYDRNFGLLPAITSIIPQMGSTEGGTSVTIQGSGFGNDVGAVLVTIGGYACQINNMTYSEIMCETQSGSEGNESLVVRVSINSQYMIAVCQTATNICQYTYATDQTPTVSSVSPTTATGPTTLTINGSRFGTSPVNVVVTIGGEPCNVISVAETSLTCSFTSAPVGVNSVIVKVSDMGKAYGLLQVQSIAVLSSISPSQGSIYGGTVLTISGNGFVVSDTVVQLDGTICTIKSVTLTQIICVTAAHAAANVTVIVTSNSQPYPSQSFEYTTNASPTIISISPAEGVSGDTLTISGSNFATSGVMVDIDGASCTVSSSNSTTIVCTLGVHGSGRYPVVVSVIGKGSSNRYAEFSYKLSITGISPSKGGIAGGQTVTISGQGFDRNATSVTICGNVCDAILTASQSATSFICLTPLSNITEGTQSCDVVASAGNLVVTLSNGYTYNTSLTPSILTVRPARGGTAGGTTVTISGSGFGTTAGSVHVTIGGSTCNVSSVTDTAIVCETDPHSGSIKTKVRVEVSGNGIAKQQDESQTFYYVDRWSSIYSWGGGPLPAAGEMVVIPKGQTILLDIDTPVLSMLLIQGGQLIFDNETDVELKSKIILITNGGHLQVGTETERHPRKAIITLYGHCRDRELPIYGTKVLAVREGVLDLHGKYIPITWTRLQTTAEAGDTTIMLTQSVEWNVGDEIVIAATGGFRSQNETEKHRISAISGDKQNITLESPLKFKHLGVTETFNGTQVEFRAEVGLLTHSVVVRGNSDPAWNDIIEACPAGFDTGEFAIQTCFQGRFGEEIGSSGFGGNILIHAPERNKNLAIARMENVEVTFAGQEFRLGRYPIYFRLNGDMSSSYVRGCGIHNTFNRAINLQGVHNTLVEQTVIYDIKGGAFFLEDGIETGNTFQYNLALFVRSSTSLLNDDITPASFWITNPNNTIQHNAVAGGTHFGYWYRMQEHPDGPSYDPNICPRSVPLGRFYNNSAHSCGWYGLWIYNDYHPTVGGACSCAEPQQAIFEALLSWNNVKGAEVVSGGALTFNNCIFVNNDKAGYEGKRVDNALKYPKEGAMISNTLIVESTINLYPVQGPSTGIVLPYGHGFVVKNVRFVNYNRPGFMAMAFTHIYTCSSYCWDYRYHFQGVQFINTSKTAQFDWQHHCGLIDVDGTLTGADAWRKITAATGTTLPTSFCSPGFNTFSTMCNASIDLHHMVIWNIYPMQGYRMLLNNSYGESVIPDICNTWVGTVIDGETYRMAFENTVIKNISFSAVFYQFKPTDYIVLELKLVQFPDRLTINGNYIPPTIGGLNPANATTTEWEWDNVNNLVRIVVIGTKTVQRECSFYDEDQAILNFYAVKCFYADCIVPLPPNIAPPVRIRNPVYVRWSQAIWVVRHFSDYTIYYTIGTDGDSNVGMPPAYAYVIIPEETWVVVDVEDLKFSTLEVHGTMELDYLRKSNGSYYDFKIEATYIIIQGGYFIGGWQANPLQGSAEITLVGNPSTPEFPTIDGPPVGSKVIGVFGRLDLHGKNVSHTWTKLSMTANIGDTQINVQDAVDWKVGDSIVITPTSYNARETEIFNITAISSTTITLSGALAYKHLAFSEILPSGKIIEMRAEVGLLTRNVKVIGSMDAEPFGARIIVSSRSENGLSFTGHARFSNVEFVNTGQAGYLELDDARFSITYSDTGSVSDIKPSYVKECAFHDGFSPAIGLFGAHGMIIENNVIHHTVKHAILTTSAKTTIRGNLVVLNIETGGYEAAIEASEATDLTLIDNAVSADRMCYHVPGTECDSGNTGKYSNNIGHSCMIGAGLFPSDADVHSCTRLANFTLWKNHDYGLYYNSYPSTKLTDNVVIENGVNIFSMVVGPSSLEHQYENKFAHVANTLIVGRTSSFDCSYNGLLSPSGGMVGLVWTTFTSSSNSAPVHPLTSIVDYQAIGGTMRVSDVTFAHFQTSCSTQRDFAIATNEENDDGNHPLIIERATLVSVDEARKVFIHRPNFRKINPADCVDMDCDAKKKTVLIDLDGSFFGKQASIISQSEFEWGVNPVRGLGDYRIPKELLTDPVTGTRLSVNSIAANRGIIRNENCTLSADWQAWLCQGLDYQVLTIESMDADTETRRLSPVAIVAHYGDGYIDLINGPQDHGWCDEHTCRRRLSTFQAVVAAGFSFDMFFTSTSPQHSRYLMLGASESQAVRVCVYYSSPNRLDVYLNGTYVLPKNAKYTPTGAMVLKRETYEGQYMPNVTSDGSGANYINIRTGIICFIVKGPKAVEIKTADVIMVAFGLPMMTVDDFFGENLVQNLAAFLNIPYSKIRVVNIIREQSRSGRRKRDASAGNTTTIELEIGNLPLSEINGTGSGDTLSRQELMNISYTLQNEVQSGRNLSDVLNTTILSTSIANPLPSPGSKEWASYNPQTSRYVSYDPVESFEFHTKLTPASEGSQFNIQPVLKFLGSNGYLVVVGSAENEWQVTASIRPGSGYSWAVLSGNLTVSFVNGFASFTDLSISHMGYGYILDFNISAPTVAQHWTLSSEPFNVSGRKISASQNISGNAIQNNLTEVVLDLIDATSLQKIENIAWTGHTWNVTASLVSGNSYGTLTGTLTTTFNPSTGKATFSNLNFSAIGPNYVKYHIMSEPAWYDEIYIGVIHVMSSSHVNMVVDETKDIVLKFPQDYNLYLSTEAARAEFHQLVGLYFANKNPDTRITGISSKPGSILVTITVDGTTYNVNTTLFSICYDIQNQTSFNFSSTTMHLSSYLVVDGVSYDGVTCGPKTSTETTQSLHPAIWAAIGVGIILFLVAIIGFIIYMCKAHFKTKKYDNDKTRYLGGCQKTIERQFLFENTFTSLRGDMISPPPLFTQMPSKTPKRLRSPINIRVSPYPNWKY</sequence>
<dbReference type="GO" id="GO:0042995">
    <property type="term" value="C:cell projection"/>
    <property type="evidence" value="ECO:0007669"/>
    <property type="project" value="UniProtKB-SubCell"/>
</dbReference>
<dbReference type="InterPro" id="IPR011050">
    <property type="entry name" value="Pectin_lyase_fold/virulence"/>
</dbReference>
<dbReference type="PANTHER" id="PTHR46769:SF2">
    <property type="entry name" value="FIBROCYSTIN-L ISOFORM 2 PRECURSOR-RELATED"/>
    <property type="match status" value="1"/>
</dbReference>
<evidence type="ECO:0000256" key="6">
    <source>
        <dbReference type="ARBA" id="ARBA00022737"/>
    </source>
</evidence>
<dbReference type="SMART" id="SM01225">
    <property type="entry name" value="G8"/>
    <property type="match status" value="2"/>
</dbReference>
<name>A0ABD3XKJ6_SINWO</name>
<evidence type="ECO:0000256" key="2">
    <source>
        <dbReference type="ARBA" id="ARBA00004236"/>
    </source>
</evidence>
<evidence type="ECO:0000256" key="1">
    <source>
        <dbReference type="ARBA" id="ARBA00004167"/>
    </source>
</evidence>
<gene>
    <name evidence="13" type="ORF">ACJMK2_026635</name>
</gene>
<dbReference type="SMART" id="SM00429">
    <property type="entry name" value="IPT"/>
    <property type="match status" value="11"/>
</dbReference>
<dbReference type="InterPro" id="IPR013783">
    <property type="entry name" value="Ig-like_fold"/>
</dbReference>
<dbReference type="InterPro" id="IPR052387">
    <property type="entry name" value="Fibrocystin"/>
</dbReference>
<dbReference type="EMBL" id="JBJQND010000002">
    <property type="protein sequence ID" value="KAL3886655.1"/>
    <property type="molecule type" value="Genomic_DNA"/>
</dbReference>
<dbReference type="InterPro" id="IPR002909">
    <property type="entry name" value="IPT_dom"/>
</dbReference>
<dbReference type="Pfam" id="PF10162">
    <property type="entry name" value="G8"/>
    <property type="match status" value="2"/>
</dbReference>
<evidence type="ECO:0000259" key="11">
    <source>
        <dbReference type="PROSITE" id="PS51484"/>
    </source>
</evidence>
<reference evidence="13 14" key="1">
    <citation type="submission" date="2024-11" db="EMBL/GenBank/DDBJ databases">
        <title>Chromosome-level genome assembly of the freshwater bivalve Anodonta woodiana.</title>
        <authorList>
            <person name="Chen X."/>
        </authorList>
    </citation>
    <scope>NUCLEOTIDE SEQUENCE [LARGE SCALE GENOMIC DNA]</scope>
    <source>
        <strain evidence="13">MN2024</strain>
        <tissue evidence="13">Gills</tissue>
    </source>
</reference>
<evidence type="ECO:0000259" key="12">
    <source>
        <dbReference type="PROSITE" id="PS51820"/>
    </source>
</evidence>
<keyword evidence="14" id="KW-1185">Reference proteome</keyword>
<keyword evidence="7 10" id="KW-1133">Transmembrane helix</keyword>
<evidence type="ECO:0008006" key="15">
    <source>
        <dbReference type="Google" id="ProtNLM"/>
    </source>
</evidence>
<evidence type="ECO:0000256" key="5">
    <source>
        <dbReference type="ARBA" id="ARBA00022729"/>
    </source>
</evidence>
<evidence type="ECO:0000256" key="8">
    <source>
        <dbReference type="ARBA" id="ARBA00023180"/>
    </source>
</evidence>
<evidence type="ECO:0000256" key="7">
    <source>
        <dbReference type="ARBA" id="ARBA00022989"/>
    </source>
</evidence>
<dbReference type="Pfam" id="PF01833">
    <property type="entry name" value="TIG"/>
    <property type="match status" value="12"/>
</dbReference>
<dbReference type="SUPFAM" id="SSF51126">
    <property type="entry name" value="Pectin lyase-like"/>
    <property type="match status" value="2"/>
</dbReference>
<dbReference type="InterPro" id="IPR008972">
    <property type="entry name" value="Cupredoxin"/>
</dbReference>
<keyword evidence="8" id="KW-0325">Glycoprotein</keyword>
<evidence type="ECO:0000313" key="13">
    <source>
        <dbReference type="EMBL" id="KAL3886655.1"/>
    </source>
</evidence>
<dbReference type="InterPro" id="IPR037524">
    <property type="entry name" value="PA14/GLEYA"/>
</dbReference>
<organism evidence="13 14">
    <name type="scientific">Sinanodonta woodiana</name>
    <name type="common">Chinese pond mussel</name>
    <name type="synonym">Anodonta woodiana</name>
    <dbReference type="NCBI Taxonomy" id="1069815"/>
    <lineage>
        <taxon>Eukaryota</taxon>
        <taxon>Metazoa</taxon>
        <taxon>Spiralia</taxon>
        <taxon>Lophotrochozoa</taxon>
        <taxon>Mollusca</taxon>
        <taxon>Bivalvia</taxon>
        <taxon>Autobranchia</taxon>
        <taxon>Heteroconchia</taxon>
        <taxon>Palaeoheterodonta</taxon>
        <taxon>Unionida</taxon>
        <taxon>Unionoidea</taxon>
        <taxon>Unionidae</taxon>
        <taxon>Unioninae</taxon>
        <taxon>Sinanodonta</taxon>
    </lineage>
</organism>
<dbReference type="PROSITE" id="PS51484">
    <property type="entry name" value="G8"/>
    <property type="match status" value="2"/>
</dbReference>
<feature type="domain" description="PA14" evidence="12">
    <location>
        <begin position="348"/>
        <end position="494"/>
    </location>
</feature>
<keyword evidence="4" id="KW-1003">Cell membrane</keyword>
<dbReference type="SUPFAM" id="SSF49503">
    <property type="entry name" value="Cupredoxins"/>
    <property type="match status" value="1"/>
</dbReference>
<dbReference type="Gene3D" id="2.60.40.420">
    <property type="entry name" value="Cupredoxins - blue copper proteins"/>
    <property type="match status" value="1"/>
</dbReference>
<evidence type="ECO:0000256" key="3">
    <source>
        <dbReference type="ARBA" id="ARBA00004316"/>
    </source>
</evidence>
<protein>
    <recommendedName>
        <fullName evidence="15">Fibrocystin-L</fullName>
    </recommendedName>
</protein>
<comment type="caution">
    <text evidence="13">The sequence shown here is derived from an EMBL/GenBank/DDBJ whole genome shotgun (WGS) entry which is preliminary data.</text>
</comment>
<keyword evidence="6" id="KW-0677">Repeat</keyword>
<keyword evidence="5" id="KW-0732">Signal</keyword>
<dbReference type="GO" id="GO:0005886">
    <property type="term" value="C:plasma membrane"/>
    <property type="evidence" value="ECO:0007669"/>
    <property type="project" value="UniProtKB-SubCell"/>
</dbReference>
<evidence type="ECO:0000313" key="14">
    <source>
        <dbReference type="Proteomes" id="UP001634394"/>
    </source>
</evidence>
<dbReference type="FunFam" id="2.60.40.10:FF:000616">
    <property type="entry name" value="PKHD1 like 1"/>
    <property type="match status" value="2"/>
</dbReference>
<proteinExistence type="predicted"/>
<dbReference type="SUPFAM" id="SSF81296">
    <property type="entry name" value="E set domains"/>
    <property type="match status" value="12"/>
</dbReference>
<dbReference type="InterPro" id="IPR006626">
    <property type="entry name" value="PbH1"/>
</dbReference>
<dbReference type="CDD" id="cd00603">
    <property type="entry name" value="IPT_PCSR"/>
    <property type="match status" value="10"/>
</dbReference>
<evidence type="ECO:0000256" key="10">
    <source>
        <dbReference type="SAM" id="Phobius"/>
    </source>
</evidence>
<keyword evidence="9" id="KW-0966">Cell projection</keyword>
<dbReference type="SMART" id="SM00710">
    <property type="entry name" value="PbH1"/>
    <property type="match status" value="7"/>
</dbReference>
<keyword evidence="10" id="KW-0812">Transmembrane</keyword>
<dbReference type="InterPro" id="IPR019316">
    <property type="entry name" value="G8_domain"/>
</dbReference>
<comment type="subcellular location">
    <subcellularLocation>
        <location evidence="2">Cell membrane</location>
    </subcellularLocation>
    <subcellularLocation>
        <location evidence="3">Cell projection</location>
    </subcellularLocation>
    <subcellularLocation>
        <location evidence="1">Membrane</location>
        <topology evidence="1">Single-pass membrane protein</topology>
    </subcellularLocation>
</comment>
<dbReference type="InterPro" id="IPR055401">
    <property type="entry name" value="CEMIP_beta-hel_dom"/>
</dbReference>
<dbReference type="InterPro" id="IPR014756">
    <property type="entry name" value="Ig_E-set"/>
</dbReference>
<dbReference type="PANTHER" id="PTHR46769">
    <property type="entry name" value="POLYCYSTIC KIDNEY AND HEPATIC DISEASE 1 (AUTOSOMAL RECESSIVE)-LIKE 1"/>
    <property type="match status" value="1"/>
</dbReference>
<dbReference type="Gene3D" id="2.60.40.10">
    <property type="entry name" value="Immunoglobulins"/>
    <property type="match status" value="12"/>
</dbReference>
<feature type="domain" description="G8" evidence="11">
    <location>
        <begin position="3008"/>
        <end position="3135"/>
    </location>
</feature>
<keyword evidence="10" id="KW-0472">Membrane</keyword>
<feature type="transmembrane region" description="Helical" evidence="10">
    <location>
        <begin position="4370"/>
        <end position="4392"/>
    </location>
</feature>
<evidence type="ECO:0000256" key="4">
    <source>
        <dbReference type="ARBA" id="ARBA00022475"/>
    </source>
</evidence>
<dbReference type="Proteomes" id="UP001634394">
    <property type="component" value="Unassembled WGS sequence"/>
</dbReference>
<dbReference type="PROSITE" id="PS51820">
    <property type="entry name" value="PA14"/>
    <property type="match status" value="1"/>
</dbReference>